<accession>H0UMU1</accession>
<feature type="domain" description="PglD N-terminal" evidence="4">
    <location>
        <begin position="11"/>
        <end position="88"/>
    </location>
</feature>
<dbReference type="InterPro" id="IPR001451">
    <property type="entry name" value="Hexapep"/>
</dbReference>
<name>H0UMU1_9BACT</name>
<keyword evidence="2" id="KW-0677">Repeat</keyword>
<dbReference type="InterPro" id="IPR050179">
    <property type="entry name" value="Trans_hexapeptide_repeat"/>
</dbReference>
<evidence type="ECO:0000256" key="2">
    <source>
        <dbReference type="ARBA" id="ARBA00022737"/>
    </source>
</evidence>
<keyword evidence="5" id="KW-0012">Acyltransferase</keyword>
<sequence>MASSDLLQGLRLIMLGAGGHASVLLDLLSRLGHSVHGVVTPELKVGDSWEGVPVLGDDSSLERVSAHGVGLINGLGANPSCDARNRLYSRFKRLGFYFPPLVHPMAVLPQNLELPQGCQIMAGAVVQKGVVLGENSVINTRASVDHHCVIGDGAFVSPGAVLCGGVLVGRGAFIGAGAVVLPNLSVGEGALVAAGAVVVRNVSPGARVMGVPAVEG</sequence>
<organism evidence="5 6">
    <name type="scientific">Thermanaerovibrio velox DSM 12556</name>
    <dbReference type="NCBI Taxonomy" id="926567"/>
    <lineage>
        <taxon>Bacteria</taxon>
        <taxon>Thermotogati</taxon>
        <taxon>Synergistota</taxon>
        <taxon>Synergistia</taxon>
        <taxon>Synergistales</taxon>
        <taxon>Synergistaceae</taxon>
        <taxon>Thermanaerovibrio</taxon>
    </lineage>
</organism>
<dbReference type="Pfam" id="PF00132">
    <property type="entry name" value="Hexapep"/>
    <property type="match status" value="1"/>
</dbReference>
<dbReference type="RefSeq" id="WP_006582727.1">
    <property type="nucleotide sequence ID" value="NZ_CM001377.1"/>
</dbReference>
<dbReference type="InterPro" id="IPR041561">
    <property type="entry name" value="PglD_N"/>
</dbReference>
<proteinExistence type="predicted"/>
<dbReference type="AlphaFoldDB" id="H0UMU1"/>
<protein>
    <submittedName>
        <fullName evidence="5">Sugar O-acyltransferase, sialic acid O-acetyltransferase NeuD family</fullName>
    </submittedName>
</protein>
<dbReference type="eggNOG" id="COG0110">
    <property type="taxonomic scope" value="Bacteria"/>
</dbReference>
<dbReference type="GO" id="GO:0016746">
    <property type="term" value="F:acyltransferase activity"/>
    <property type="evidence" value="ECO:0007669"/>
    <property type="project" value="UniProtKB-KW"/>
</dbReference>
<keyword evidence="6" id="KW-1185">Reference proteome</keyword>
<dbReference type="EMBL" id="CM001377">
    <property type="protein sequence ID" value="EHM09236.1"/>
    <property type="molecule type" value="Genomic_DNA"/>
</dbReference>
<dbReference type="Pfam" id="PF17836">
    <property type="entry name" value="PglD_N"/>
    <property type="match status" value="1"/>
</dbReference>
<dbReference type="PANTHER" id="PTHR43300">
    <property type="entry name" value="ACETYLTRANSFERASE"/>
    <property type="match status" value="1"/>
</dbReference>
<dbReference type="STRING" id="926567.TheveDRAFT_0047"/>
<evidence type="ECO:0000256" key="3">
    <source>
        <dbReference type="PIRSR" id="PIRSR620019-2"/>
    </source>
</evidence>
<dbReference type="PROSITE" id="PS00101">
    <property type="entry name" value="HEXAPEP_TRANSFERASES"/>
    <property type="match status" value="1"/>
</dbReference>
<gene>
    <name evidence="5" type="ORF">TheveDRAFT_0047</name>
</gene>
<dbReference type="Gene3D" id="2.160.10.10">
    <property type="entry name" value="Hexapeptide repeat proteins"/>
    <property type="match status" value="1"/>
</dbReference>
<dbReference type="Proteomes" id="UP000005730">
    <property type="component" value="Chromosome"/>
</dbReference>
<evidence type="ECO:0000259" key="4">
    <source>
        <dbReference type="Pfam" id="PF17836"/>
    </source>
</evidence>
<dbReference type="InterPro" id="IPR020019">
    <property type="entry name" value="AcTrfase_PglD-like"/>
</dbReference>
<reference evidence="5 6" key="1">
    <citation type="submission" date="2011-10" db="EMBL/GenBank/DDBJ databases">
        <title>The Noncontiguous Finished genome of Thermanaerovibrio velox DSM 12556.</title>
        <authorList>
            <consortium name="US DOE Joint Genome Institute (JGI-PGF)"/>
            <person name="Lucas S."/>
            <person name="Copeland A."/>
            <person name="Lapidus A."/>
            <person name="Glavina del Rio T."/>
            <person name="Dalin E."/>
            <person name="Tice H."/>
            <person name="Bruce D."/>
            <person name="Goodwin L."/>
            <person name="Pitluck S."/>
            <person name="Peters L."/>
            <person name="Mikhailova N."/>
            <person name="Teshima H."/>
            <person name="Kyrpides N."/>
            <person name="Mavromatis K."/>
            <person name="Ivanova N."/>
            <person name="Markowitz V."/>
            <person name="Cheng J.-F."/>
            <person name="Hugenholtz P."/>
            <person name="Woyke T."/>
            <person name="Wu D."/>
            <person name="Spring S."/>
            <person name="Brambilla E.-M."/>
            <person name="Klenk H.-P."/>
            <person name="Eisen J.A."/>
        </authorList>
    </citation>
    <scope>NUCLEOTIDE SEQUENCE [LARGE SCALE GENOMIC DNA]</scope>
    <source>
        <strain evidence="5 6">DSM 12556</strain>
    </source>
</reference>
<dbReference type="PANTHER" id="PTHR43300:SF7">
    <property type="entry name" value="UDP-N-ACETYLBACILLOSAMINE N-ACETYLTRANSFERASE"/>
    <property type="match status" value="1"/>
</dbReference>
<dbReference type="Gene3D" id="3.40.50.20">
    <property type="match status" value="1"/>
</dbReference>
<dbReference type="HOGENOM" id="CLU_081811_2_3_0"/>
<evidence type="ECO:0000313" key="5">
    <source>
        <dbReference type="EMBL" id="EHM09236.1"/>
    </source>
</evidence>
<feature type="binding site" evidence="3">
    <location>
        <position position="76"/>
    </location>
    <ligand>
        <name>substrate</name>
    </ligand>
</feature>
<evidence type="ECO:0000313" key="6">
    <source>
        <dbReference type="Proteomes" id="UP000005730"/>
    </source>
</evidence>
<dbReference type="NCBIfam" id="TIGR03570">
    <property type="entry name" value="NeuD_NnaD"/>
    <property type="match status" value="1"/>
</dbReference>
<dbReference type="OrthoDB" id="9794407at2"/>
<dbReference type="SUPFAM" id="SSF51161">
    <property type="entry name" value="Trimeric LpxA-like enzymes"/>
    <property type="match status" value="1"/>
</dbReference>
<keyword evidence="1 5" id="KW-0808">Transferase</keyword>
<dbReference type="CDD" id="cd03360">
    <property type="entry name" value="LbH_AT_putative"/>
    <property type="match status" value="1"/>
</dbReference>
<dbReference type="InterPro" id="IPR018357">
    <property type="entry name" value="Hexapep_transf_CS"/>
</dbReference>
<evidence type="ECO:0000256" key="1">
    <source>
        <dbReference type="ARBA" id="ARBA00022679"/>
    </source>
</evidence>
<dbReference type="InterPro" id="IPR011004">
    <property type="entry name" value="Trimer_LpxA-like_sf"/>
</dbReference>